<dbReference type="GO" id="GO:0009409">
    <property type="term" value="P:response to cold"/>
    <property type="evidence" value="ECO:0007669"/>
    <property type="project" value="EnsemblMetazoa"/>
</dbReference>
<dbReference type="InterPro" id="IPR031926">
    <property type="entry name" value="TMEM135_N"/>
</dbReference>
<name>A0A2A6B2M9_PRIPA</name>
<dbReference type="GO" id="GO:0010628">
    <property type="term" value="P:positive regulation of gene expression"/>
    <property type="evidence" value="ECO:0007669"/>
    <property type="project" value="EnsemblMetazoa"/>
</dbReference>
<dbReference type="GO" id="GO:0008340">
    <property type="term" value="P:determination of adult lifespan"/>
    <property type="evidence" value="ECO:0007669"/>
    <property type="project" value="EnsemblMetazoa"/>
</dbReference>
<dbReference type="AlphaFoldDB" id="A0A2A6B2M9"/>
<accession>A0A2A6B2M9</accession>
<dbReference type="GO" id="GO:0005737">
    <property type="term" value="C:cytoplasm"/>
    <property type="evidence" value="ECO:0007669"/>
    <property type="project" value="EnsemblMetazoa"/>
</dbReference>
<keyword evidence="2" id="KW-1185">Reference proteome</keyword>
<evidence type="ECO:0000313" key="2">
    <source>
        <dbReference type="Proteomes" id="UP000005239"/>
    </source>
</evidence>
<dbReference type="Proteomes" id="UP000005239">
    <property type="component" value="Unassembled WGS sequence"/>
</dbReference>
<reference evidence="1" key="2">
    <citation type="submission" date="2022-06" db="UniProtKB">
        <authorList>
            <consortium name="EnsemblMetazoa"/>
        </authorList>
    </citation>
    <scope>IDENTIFICATION</scope>
    <source>
        <strain evidence="1">PS312</strain>
    </source>
</reference>
<dbReference type="EnsemblMetazoa" id="PPA23488.1">
    <property type="protein sequence ID" value="PPA23488.1"/>
    <property type="gene ID" value="WBGene00113042"/>
</dbReference>
<dbReference type="Pfam" id="PF15982">
    <property type="entry name" value="TMEM135_C_rich"/>
    <property type="match status" value="1"/>
</dbReference>
<protein>
    <submittedName>
        <fullName evidence="1">Tmem-135 protein</fullName>
    </submittedName>
</protein>
<accession>A0A8R1YF42</accession>
<proteinExistence type="predicted"/>
<gene>
    <name evidence="1" type="primary">WBGene00113042</name>
</gene>
<dbReference type="GO" id="GO:0010884">
    <property type="term" value="P:positive regulation of lipid storage"/>
    <property type="evidence" value="ECO:0007669"/>
    <property type="project" value="EnsemblMetazoa"/>
</dbReference>
<dbReference type="GO" id="GO:0005811">
    <property type="term" value="C:lipid droplet"/>
    <property type="evidence" value="ECO:0007669"/>
    <property type="project" value="EnsemblMetazoa"/>
</dbReference>
<dbReference type="PANTHER" id="PTHR12459">
    <property type="entry name" value="TRANSMEMBRANE PROTEIN 135-RELATED"/>
    <property type="match status" value="1"/>
</dbReference>
<sequence length="435" mass="48720">MAALSKLVAWAQGAPVLHSNCYETIHTWEPDCNTAWLVAVPEALRFSFKTYASFYLVTTLVGAKGNLKKIDWSKFTKDTLRSTVFLTCNLIFYLSFLCQIRRVVGFHSIPTLGYSNGILSSLCAILVEKKSRRPALALYLTNLASETLYRQLSNHGYLQTIPHGTFIPFAIGLALFKYLSTKGGLGKSMDGFLSSALQDKPDSGNSHIVNVGSVVQKNLPRAFKEMIERLKKDCGKTAACDHDDSCVYNGSKVFFHNASIGLALSSILSIVKNITKPGKIPAALISRDNLKMPLFFGLLPAIYHRARFRRLDAYSTEFPPLLSAHARNFETLSLQPLLAFYTHLVETGRARWIKHGDVLLYAISCGYVLGCATFEPHAIRKGYIHFLEGLTGNKIKQFNRWHFDFYGAESSKLYGRPDFNLNPKFVTMNPDMKPY</sequence>
<dbReference type="GO" id="GO:0032094">
    <property type="term" value="P:response to food"/>
    <property type="evidence" value="ECO:0007669"/>
    <property type="project" value="EnsemblMetazoa"/>
</dbReference>
<dbReference type="InterPro" id="IPR026749">
    <property type="entry name" value="Tmem135"/>
</dbReference>
<evidence type="ECO:0000313" key="1">
    <source>
        <dbReference type="EnsemblMetazoa" id="PPA23488.1"/>
    </source>
</evidence>
<dbReference type="GO" id="GO:0010918">
    <property type="term" value="P:positive regulation of mitochondrial membrane potential"/>
    <property type="evidence" value="ECO:0007669"/>
    <property type="project" value="EnsemblMetazoa"/>
</dbReference>
<reference evidence="2" key="1">
    <citation type="journal article" date="2008" name="Nat. Genet.">
        <title>The Pristionchus pacificus genome provides a unique perspective on nematode lifestyle and parasitism.</title>
        <authorList>
            <person name="Dieterich C."/>
            <person name="Clifton S.W."/>
            <person name="Schuster L.N."/>
            <person name="Chinwalla A."/>
            <person name="Delehaunty K."/>
            <person name="Dinkelacker I."/>
            <person name="Fulton L."/>
            <person name="Fulton R."/>
            <person name="Godfrey J."/>
            <person name="Minx P."/>
            <person name="Mitreva M."/>
            <person name="Roeseler W."/>
            <person name="Tian H."/>
            <person name="Witte H."/>
            <person name="Yang S.P."/>
            <person name="Wilson R.K."/>
            <person name="Sommer R.J."/>
        </authorList>
    </citation>
    <scope>NUCLEOTIDE SEQUENCE [LARGE SCALE GENOMIC DNA]</scope>
    <source>
        <strain evidence="2">PS312</strain>
    </source>
</reference>
<organism evidence="1 2">
    <name type="scientific">Pristionchus pacificus</name>
    <name type="common">Parasitic nematode worm</name>
    <dbReference type="NCBI Taxonomy" id="54126"/>
    <lineage>
        <taxon>Eukaryota</taxon>
        <taxon>Metazoa</taxon>
        <taxon>Ecdysozoa</taxon>
        <taxon>Nematoda</taxon>
        <taxon>Chromadorea</taxon>
        <taxon>Rhabditida</taxon>
        <taxon>Rhabditina</taxon>
        <taxon>Diplogasteromorpha</taxon>
        <taxon>Diplogasteroidea</taxon>
        <taxon>Neodiplogasteridae</taxon>
        <taxon>Pristionchus</taxon>
    </lineage>
</organism>
<dbReference type="OrthoDB" id="291792at2759"/>